<dbReference type="EMBL" id="JAKELL010000001">
    <property type="protein sequence ID" value="KAH9001763.1"/>
    <property type="molecule type" value="Genomic_DNA"/>
</dbReference>
<reference evidence="1" key="1">
    <citation type="submission" date="2022-01" db="EMBL/GenBank/DDBJ databases">
        <title>Comparative genomics reveals a dynamic genome evolution in the ectomycorrhizal milk-cap (Lactarius) mushrooms.</title>
        <authorList>
            <consortium name="DOE Joint Genome Institute"/>
            <person name="Lebreton A."/>
            <person name="Tang N."/>
            <person name="Kuo A."/>
            <person name="LaButti K."/>
            <person name="Drula E."/>
            <person name="Barry K."/>
            <person name="Clum A."/>
            <person name="Lipzen A."/>
            <person name="Mousain D."/>
            <person name="Ng V."/>
            <person name="Wang R."/>
            <person name="Wang X."/>
            <person name="Dai Y."/>
            <person name="Henrissat B."/>
            <person name="Grigoriev I.V."/>
            <person name="Guerin-Laguette A."/>
            <person name="Yu F."/>
            <person name="Martin F.M."/>
        </authorList>
    </citation>
    <scope>NUCLEOTIDE SEQUENCE</scope>
    <source>
        <strain evidence="1">QP</strain>
    </source>
</reference>
<organism evidence="1 2">
    <name type="scientific">Lactarius akahatsu</name>
    <dbReference type="NCBI Taxonomy" id="416441"/>
    <lineage>
        <taxon>Eukaryota</taxon>
        <taxon>Fungi</taxon>
        <taxon>Dikarya</taxon>
        <taxon>Basidiomycota</taxon>
        <taxon>Agaricomycotina</taxon>
        <taxon>Agaricomycetes</taxon>
        <taxon>Russulales</taxon>
        <taxon>Russulaceae</taxon>
        <taxon>Lactarius</taxon>
    </lineage>
</organism>
<protein>
    <submittedName>
        <fullName evidence="1">Uncharacterized protein</fullName>
    </submittedName>
</protein>
<name>A0AAD4LSB1_9AGAM</name>
<evidence type="ECO:0000313" key="1">
    <source>
        <dbReference type="EMBL" id="KAH9001763.1"/>
    </source>
</evidence>
<keyword evidence="2" id="KW-1185">Reference proteome</keyword>
<gene>
    <name evidence="1" type="ORF">EDB92DRAFT_1812457</name>
</gene>
<comment type="caution">
    <text evidence="1">The sequence shown here is derived from an EMBL/GenBank/DDBJ whole genome shotgun (WGS) entry which is preliminary data.</text>
</comment>
<accession>A0AAD4LSB1</accession>
<dbReference type="Proteomes" id="UP001201163">
    <property type="component" value="Unassembled WGS sequence"/>
</dbReference>
<evidence type="ECO:0000313" key="2">
    <source>
        <dbReference type="Proteomes" id="UP001201163"/>
    </source>
</evidence>
<sequence>MLHRAGTASLTIKLTIFSRDIANGAFLDSLRLAFSHIRHTRLLSINLWVRLSHLDDLLSPLKLDPPDILEELRLSSCLSRPTHFSPPFKIAPNLRRSELHSCHTDWKLFYSVGDLTSLVLRDIPVSSRPSIDDILSIFQSMNMLEKLVLIHALPELPPAVRRLSPPQDIVPIRLEVLSHLSLWGFVLDCANLMRYFVIPRIRRVDLQTEARWPLREIELAVSPLSSIISSIFSESDEQEMHYVGNIRQRGGGDAQIAILFPRVPSFSRRRWVYL</sequence>
<proteinExistence type="predicted"/>
<dbReference type="AlphaFoldDB" id="A0AAD4LSB1"/>